<organism evidence="2 3">
    <name type="scientific">Nocardioides nanhaiensis</name>
    <dbReference type="NCBI Taxonomy" id="1476871"/>
    <lineage>
        <taxon>Bacteria</taxon>
        <taxon>Bacillati</taxon>
        <taxon>Actinomycetota</taxon>
        <taxon>Actinomycetes</taxon>
        <taxon>Propionibacteriales</taxon>
        <taxon>Nocardioidaceae</taxon>
        <taxon>Nocardioides</taxon>
    </lineage>
</organism>
<protein>
    <submittedName>
        <fullName evidence="2">Uncharacterized protein</fullName>
    </submittedName>
</protein>
<keyword evidence="1" id="KW-0732">Signal</keyword>
<proteinExistence type="predicted"/>
<accession>A0ABP8X324</accession>
<reference evidence="3" key="1">
    <citation type="journal article" date="2019" name="Int. J. Syst. Evol. Microbiol.">
        <title>The Global Catalogue of Microorganisms (GCM) 10K type strain sequencing project: providing services to taxonomists for standard genome sequencing and annotation.</title>
        <authorList>
            <consortium name="The Broad Institute Genomics Platform"/>
            <consortium name="The Broad Institute Genome Sequencing Center for Infectious Disease"/>
            <person name="Wu L."/>
            <person name="Ma J."/>
        </authorList>
    </citation>
    <scope>NUCLEOTIDE SEQUENCE [LARGE SCALE GENOMIC DNA]</scope>
    <source>
        <strain evidence="3">JCM 18127</strain>
    </source>
</reference>
<name>A0ABP8X324_9ACTN</name>
<evidence type="ECO:0000313" key="2">
    <source>
        <dbReference type="EMBL" id="GAA4699723.1"/>
    </source>
</evidence>
<evidence type="ECO:0000256" key="1">
    <source>
        <dbReference type="SAM" id="SignalP"/>
    </source>
</evidence>
<evidence type="ECO:0000313" key="3">
    <source>
        <dbReference type="Proteomes" id="UP001500621"/>
    </source>
</evidence>
<dbReference type="RefSeq" id="WP_345273076.1">
    <property type="nucleotide sequence ID" value="NZ_BAABIM010000006.1"/>
</dbReference>
<dbReference type="Proteomes" id="UP001500621">
    <property type="component" value="Unassembled WGS sequence"/>
</dbReference>
<gene>
    <name evidence="2" type="ORF">GCM10023226_43180</name>
</gene>
<feature type="signal peptide" evidence="1">
    <location>
        <begin position="1"/>
        <end position="35"/>
    </location>
</feature>
<keyword evidence="3" id="KW-1185">Reference proteome</keyword>
<comment type="caution">
    <text evidence="2">The sequence shown here is derived from an EMBL/GenBank/DDBJ whole genome shotgun (WGS) entry which is preliminary data.</text>
</comment>
<dbReference type="EMBL" id="BAABIM010000006">
    <property type="protein sequence ID" value="GAA4699723.1"/>
    <property type="molecule type" value="Genomic_DNA"/>
</dbReference>
<sequence>MTTTTPHRGVLATALLLTTLASLLVLAFSTPPAHAAQRTWADPRGDHENAPGGMDILAVSAKNGERRFAWTVRLAHLERSEGTGAVRVLQKMANSEGYVFDATSRWRDGEPRTALFLQYGTLPEQRIRVRCAGLDSTWNTRTDSVRIIVPTACRSVGVRTWRELVATTLLPGGGVDDVTARRAPLRNG</sequence>
<feature type="chain" id="PRO_5045315990" evidence="1">
    <location>
        <begin position="36"/>
        <end position="188"/>
    </location>
</feature>